<feature type="domain" description="Phospholipid/glycerol acyltransferase" evidence="2">
    <location>
        <begin position="48"/>
        <end position="270"/>
    </location>
</feature>
<dbReference type="SMART" id="SM00563">
    <property type="entry name" value="PlsC"/>
    <property type="match status" value="1"/>
</dbReference>
<keyword evidence="1" id="KW-0472">Membrane</keyword>
<dbReference type="GO" id="GO:0008654">
    <property type="term" value="P:phospholipid biosynthetic process"/>
    <property type="evidence" value="ECO:0007669"/>
    <property type="project" value="TreeGrafter"/>
</dbReference>
<dbReference type="OrthoDB" id="2427554at2759"/>
<dbReference type="GO" id="GO:0016287">
    <property type="term" value="F:glycerone-phosphate O-acyltransferase activity"/>
    <property type="evidence" value="ECO:0007669"/>
    <property type="project" value="TreeGrafter"/>
</dbReference>
<dbReference type="PANTHER" id="PTHR31605:SF0">
    <property type="entry name" value="GLYCEROL-3-PHOSPHATE O-ACYLTRANSFERASE 1"/>
    <property type="match status" value="1"/>
</dbReference>
<dbReference type="PANTHER" id="PTHR31605">
    <property type="entry name" value="GLYCEROL-3-PHOSPHATE O-ACYLTRANSFERASE 1"/>
    <property type="match status" value="1"/>
</dbReference>
<sequence length="626" mass="69404">MAQQLSLPPTIGWVYDLILRTFALAVGLFFREVQVRGAWHVPSDGAVILVAAPHSNQFVDSIVLMRILRSLNRRISWLMAEKSFQRKFVGTMASMIGAVPVSRAMDIAKSAPGTIYLEDPEANPNVLHGIGTDFTSETFKAGGSIYLPIINGDSQKLDIGQILGPDRLVLKNSNLHPDALFQLTGAHTGALASSFTGTKFKVAPHVDQTEVYNAVFERLAADGCIGIFPEGGSHDRTQLLPLKAGIAIMALGALSRDTKVTIVPVGLTYFTAHKFRSRAVIEFGESIPVSESRIDAFKNGKKRDAVGGLMNDISQALAAVTVSAPDFETLNLVHAARRLYLTNTPHGEEKKRISLARSTELNRRLVKGYTTYSQTPEMKSLIKDIKSYMASLKALNLKDHQLLSTSSHHKHFPMLFRLPTLLYRLLKLGILAVLTLPGLILFAPIFILTTRLSCRKTAEALAASSVKIRGHDVMASWKILIALALAPIFYTFYTILLVVLNNYNHVWEYIPARTPTSLIISTCILVLPMITYAALLFGEQGMDLLKSIYPLVLTLSPTSSHIINRLIEQRRVLVVRVREMIDRFGSEIFPDCDDVSKWRDRGPRKLYADISPEAEQEDLWGLDEFV</sequence>
<dbReference type="Proteomes" id="UP000184330">
    <property type="component" value="Unassembled WGS sequence"/>
</dbReference>
<dbReference type="GO" id="GO:0004366">
    <property type="term" value="F:glycerol-3-phosphate O-acyltransferase activity"/>
    <property type="evidence" value="ECO:0007669"/>
    <property type="project" value="TreeGrafter"/>
</dbReference>
<evidence type="ECO:0000256" key="1">
    <source>
        <dbReference type="SAM" id="Phobius"/>
    </source>
</evidence>
<keyword evidence="3" id="KW-0808">Transferase</keyword>
<feature type="transmembrane region" description="Helical" evidence="1">
    <location>
        <begin position="515"/>
        <end position="535"/>
    </location>
</feature>
<dbReference type="AlphaFoldDB" id="A0A1L7XI03"/>
<evidence type="ECO:0000313" key="3">
    <source>
        <dbReference type="EMBL" id="CZR64661.1"/>
    </source>
</evidence>
<keyword evidence="1" id="KW-1133">Transmembrane helix</keyword>
<dbReference type="Pfam" id="PF01553">
    <property type="entry name" value="Acyltransferase"/>
    <property type="match status" value="2"/>
</dbReference>
<keyword evidence="1" id="KW-0812">Transmembrane</keyword>
<protein>
    <submittedName>
        <fullName evidence="3">Related to glycerol-3-phosphate acyltransferase Sct1</fullName>
    </submittedName>
</protein>
<dbReference type="STRING" id="576137.A0A1L7XI03"/>
<name>A0A1L7XI03_9HELO</name>
<keyword evidence="4" id="KW-1185">Reference proteome</keyword>
<dbReference type="InterPro" id="IPR002123">
    <property type="entry name" value="Plipid/glycerol_acylTrfase"/>
</dbReference>
<dbReference type="EMBL" id="FJOG01000027">
    <property type="protein sequence ID" value="CZR64661.1"/>
    <property type="molecule type" value="Genomic_DNA"/>
</dbReference>
<dbReference type="SUPFAM" id="SSF69593">
    <property type="entry name" value="Glycerol-3-phosphate (1)-acyltransferase"/>
    <property type="match status" value="2"/>
</dbReference>
<evidence type="ECO:0000259" key="2">
    <source>
        <dbReference type="SMART" id="SM00563"/>
    </source>
</evidence>
<organism evidence="3 4">
    <name type="scientific">Phialocephala subalpina</name>
    <dbReference type="NCBI Taxonomy" id="576137"/>
    <lineage>
        <taxon>Eukaryota</taxon>
        <taxon>Fungi</taxon>
        <taxon>Dikarya</taxon>
        <taxon>Ascomycota</taxon>
        <taxon>Pezizomycotina</taxon>
        <taxon>Leotiomycetes</taxon>
        <taxon>Helotiales</taxon>
        <taxon>Mollisiaceae</taxon>
        <taxon>Phialocephala</taxon>
        <taxon>Phialocephala fortinii species complex</taxon>
    </lineage>
</organism>
<proteinExistence type="predicted"/>
<accession>A0A1L7XI03</accession>
<gene>
    <name evidence="3" type="ORF">PAC_14559</name>
</gene>
<keyword evidence="3" id="KW-0012">Acyltransferase</keyword>
<feature type="transmembrane region" description="Helical" evidence="1">
    <location>
        <begin position="479"/>
        <end position="503"/>
    </location>
</feature>
<evidence type="ECO:0000313" key="4">
    <source>
        <dbReference type="Proteomes" id="UP000184330"/>
    </source>
</evidence>
<reference evidence="3 4" key="1">
    <citation type="submission" date="2016-03" db="EMBL/GenBank/DDBJ databases">
        <authorList>
            <person name="Ploux O."/>
        </authorList>
    </citation>
    <scope>NUCLEOTIDE SEQUENCE [LARGE SCALE GENOMIC DNA]</scope>
    <source>
        <strain evidence="3 4">UAMH 11012</strain>
    </source>
</reference>
<dbReference type="InterPro" id="IPR052744">
    <property type="entry name" value="GPAT/DAPAT"/>
</dbReference>
<feature type="transmembrane region" description="Helical" evidence="1">
    <location>
        <begin position="425"/>
        <end position="447"/>
    </location>
</feature>